<protein>
    <submittedName>
        <fullName evidence="1">Uncharacterized protein</fullName>
    </submittedName>
</protein>
<proteinExistence type="predicted"/>
<gene>
    <name evidence="1" type="ORF">GOBAR_AA16275</name>
</gene>
<dbReference type="Proteomes" id="UP000239757">
    <property type="component" value="Unassembled WGS sequence"/>
</dbReference>
<organism evidence="1 2">
    <name type="scientific">Gossypium barbadense</name>
    <name type="common">Sea Island cotton</name>
    <name type="synonym">Hibiscus barbadensis</name>
    <dbReference type="NCBI Taxonomy" id="3634"/>
    <lineage>
        <taxon>Eukaryota</taxon>
        <taxon>Viridiplantae</taxon>
        <taxon>Streptophyta</taxon>
        <taxon>Embryophyta</taxon>
        <taxon>Tracheophyta</taxon>
        <taxon>Spermatophyta</taxon>
        <taxon>Magnoliopsida</taxon>
        <taxon>eudicotyledons</taxon>
        <taxon>Gunneridae</taxon>
        <taxon>Pentapetalae</taxon>
        <taxon>rosids</taxon>
        <taxon>malvids</taxon>
        <taxon>Malvales</taxon>
        <taxon>Malvaceae</taxon>
        <taxon>Malvoideae</taxon>
        <taxon>Gossypium</taxon>
    </lineage>
</organism>
<dbReference type="AlphaFoldDB" id="A0A2P5XM27"/>
<dbReference type="EMBL" id="KZ664605">
    <property type="protein sequence ID" value="PPS04386.1"/>
    <property type="molecule type" value="Genomic_DNA"/>
</dbReference>
<evidence type="ECO:0000313" key="1">
    <source>
        <dbReference type="EMBL" id="PPS04386.1"/>
    </source>
</evidence>
<evidence type="ECO:0000313" key="2">
    <source>
        <dbReference type="Proteomes" id="UP000239757"/>
    </source>
</evidence>
<sequence length="66" mass="7088">MCGGRVVCDEREKGEGEIIGSGEGDEVRVWSDGGLVGWVRVKRRSEVRSRVRNGGWKGVAGNRSGG</sequence>
<accession>A0A2P5XM27</accession>
<reference evidence="1 2" key="1">
    <citation type="submission" date="2015-01" db="EMBL/GenBank/DDBJ databases">
        <title>Genome of allotetraploid Gossypium barbadense reveals genomic plasticity and fiber elongation in cotton evolution.</title>
        <authorList>
            <person name="Chen X."/>
            <person name="Liu X."/>
            <person name="Zhao B."/>
            <person name="Zheng H."/>
            <person name="Hu Y."/>
            <person name="Lu G."/>
            <person name="Yang C."/>
            <person name="Chen J."/>
            <person name="Shan C."/>
            <person name="Zhang L."/>
            <person name="Zhou Y."/>
            <person name="Wang L."/>
            <person name="Guo W."/>
            <person name="Bai Y."/>
            <person name="Ruan J."/>
            <person name="Shangguan X."/>
            <person name="Mao Y."/>
            <person name="Jiang J."/>
            <person name="Zhu Y."/>
            <person name="Lei J."/>
            <person name="Kang H."/>
            <person name="Chen S."/>
            <person name="He X."/>
            <person name="Wang R."/>
            <person name="Wang Y."/>
            <person name="Chen J."/>
            <person name="Wang L."/>
            <person name="Yu S."/>
            <person name="Wang B."/>
            <person name="Wei J."/>
            <person name="Song S."/>
            <person name="Lu X."/>
            <person name="Gao Z."/>
            <person name="Gu W."/>
            <person name="Deng X."/>
            <person name="Ma D."/>
            <person name="Wang S."/>
            <person name="Liang W."/>
            <person name="Fang L."/>
            <person name="Cai C."/>
            <person name="Zhu X."/>
            <person name="Zhou B."/>
            <person name="Zhang Y."/>
            <person name="Chen Z."/>
            <person name="Xu S."/>
            <person name="Zhu R."/>
            <person name="Wang S."/>
            <person name="Zhang T."/>
            <person name="Zhao G."/>
        </authorList>
    </citation>
    <scope>NUCLEOTIDE SEQUENCE [LARGE SCALE GENOMIC DNA]</scope>
    <source>
        <strain evidence="2">cv. Xinhai21</strain>
        <tissue evidence="1">Leaf</tissue>
    </source>
</reference>
<name>A0A2P5XM27_GOSBA</name>